<feature type="signal peptide" evidence="12">
    <location>
        <begin position="1"/>
        <end position="24"/>
    </location>
</feature>
<reference evidence="15 16" key="1">
    <citation type="submission" date="2019-06" db="EMBL/GenBank/DDBJ databases">
        <title>Genome sequence of Rhodobacteraceae bacterium D4M1.</title>
        <authorList>
            <person name="Cao J."/>
        </authorList>
    </citation>
    <scope>NUCLEOTIDE SEQUENCE [LARGE SCALE GENOMIC DNA]</scope>
    <source>
        <strain evidence="15 16">D4M1</strain>
        <plasmid evidence="16">pd4m1c</plasmid>
    </source>
</reference>
<keyword evidence="15" id="KW-0614">Plasmid</keyword>
<dbReference type="Gene3D" id="2.170.130.10">
    <property type="entry name" value="TonB-dependent receptor, plug domain"/>
    <property type="match status" value="1"/>
</dbReference>
<dbReference type="CDD" id="cd01347">
    <property type="entry name" value="ligand_gated_channel"/>
    <property type="match status" value="1"/>
</dbReference>
<keyword evidence="12" id="KW-0732">Signal</keyword>
<evidence type="ECO:0000256" key="5">
    <source>
        <dbReference type="ARBA" id="ARBA00022692"/>
    </source>
</evidence>
<dbReference type="EMBL" id="CP040821">
    <property type="protein sequence ID" value="QDL94578.1"/>
    <property type="molecule type" value="Genomic_DNA"/>
</dbReference>
<proteinExistence type="inferred from homology"/>
<dbReference type="GO" id="GO:0015344">
    <property type="term" value="F:siderophore uptake transmembrane transporter activity"/>
    <property type="evidence" value="ECO:0007669"/>
    <property type="project" value="TreeGrafter"/>
</dbReference>
<dbReference type="RefSeq" id="WP_138577038.1">
    <property type="nucleotide sequence ID" value="NZ_CP040821.1"/>
</dbReference>
<sequence>MTRSVARRLRLPLRAALLASSALAAAPLCAQTADAPEEQDVIPLEGIVVTSPSYETEDTGSYATGLISVGEKEALAPREIPQSTTVVTRQRIEDGDYTSLDTALRQTPGILVLDNDNGRSSIFSRGFEFDYLYFNGLPAPLSSIYGTQPDLSIVDHIEILKGPSGLFAGRGEPAGSVNMRLKQASADFGGYVSATGNTFGRGRGEADITGALNDSGSLRARGVFAYENGDGFVDKQENGVLQGYGTVAYDFSPATTLTLSLSHMERDIAPFNGLPTDADGNLLDLDPDTTTAADWNDFDNTVTDYMAEFEHRFDGGGFVKASGRFSDRDVDFLYAYAGSAADADGNVNGLSWLARDYQEQSLALDVYTSLPYTLAGLRGNVIVGADYQNVDSTLKQARGSIAGTYTLTDWDVSGVPAPDVTWSSDDDSSSNQYGLYTQLRLSPFRDVTLIGGGRLTWYDAHVTDNATGTRSDEQDINGHFTPYLGATYDVNDWATLYTSYTEIFQPQTERDRNGAMLDPREGWQVEVGAKFEFSNGLNASLAFFNLEDTNRAVADPVTGDYVAQEKVRSRGIELEASGEILPGWQLAGGYTYTDTEYLNGASDGEDFSTYTPEHMLRVWTKYSFDTGVLKDVSVGGGFTAMSSFSSRGIEAPGYGVVDLMASYDITETVALQLNVNNVFDKQYYSRVGSTSVFNFYGAPRNASLTLTTRF</sequence>
<dbReference type="InterPro" id="IPR000531">
    <property type="entry name" value="Beta-barrel_TonB"/>
</dbReference>
<dbReference type="InterPro" id="IPR012910">
    <property type="entry name" value="Plug_dom"/>
</dbReference>
<evidence type="ECO:0000256" key="7">
    <source>
        <dbReference type="ARBA" id="ARBA00023136"/>
    </source>
</evidence>
<geneLocation type="plasmid" evidence="16">
    <name>pd4m1c</name>
</geneLocation>
<dbReference type="InterPro" id="IPR036942">
    <property type="entry name" value="Beta-barrel_TonB_sf"/>
</dbReference>
<protein>
    <submittedName>
        <fullName evidence="15">TonB-dependent siderophore receptor</fullName>
    </submittedName>
</protein>
<evidence type="ECO:0000256" key="11">
    <source>
        <dbReference type="RuleBase" id="RU003357"/>
    </source>
</evidence>
<keyword evidence="6 11" id="KW-0798">TonB box</keyword>
<gene>
    <name evidence="15" type="ORF">FDP22_22145</name>
</gene>
<dbReference type="PANTHER" id="PTHR32552:SF74">
    <property type="entry name" value="HYDROXAMATE SIDEROPHORE RECEPTOR FHUE"/>
    <property type="match status" value="1"/>
</dbReference>
<evidence type="ECO:0000256" key="9">
    <source>
        <dbReference type="ARBA" id="ARBA00023237"/>
    </source>
</evidence>
<comment type="similarity">
    <text evidence="2 10 11">Belongs to the TonB-dependent receptor family.</text>
</comment>
<name>A0A5B8FJP8_9RHOB</name>
<keyword evidence="3 10" id="KW-0813">Transport</keyword>
<keyword evidence="9 10" id="KW-0998">Cell outer membrane</keyword>
<keyword evidence="4 10" id="KW-1134">Transmembrane beta strand</keyword>
<evidence type="ECO:0000256" key="10">
    <source>
        <dbReference type="PROSITE-ProRule" id="PRU01360"/>
    </source>
</evidence>
<dbReference type="AlphaFoldDB" id="A0A5B8FJP8"/>
<dbReference type="KEGG" id="ppru:FDP22_22145"/>
<dbReference type="GO" id="GO:0009279">
    <property type="term" value="C:cell outer membrane"/>
    <property type="evidence" value="ECO:0007669"/>
    <property type="project" value="UniProtKB-SubCell"/>
</dbReference>
<feature type="domain" description="TonB-dependent receptor-like beta-barrel" evidence="13">
    <location>
        <begin position="252"/>
        <end position="678"/>
    </location>
</feature>
<comment type="subcellular location">
    <subcellularLocation>
        <location evidence="1 10">Cell outer membrane</location>
        <topology evidence="1 10">Multi-pass membrane protein</topology>
    </subcellularLocation>
</comment>
<dbReference type="InterPro" id="IPR039426">
    <property type="entry name" value="TonB-dep_rcpt-like"/>
</dbReference>
<evidence type="ECO:0000256" key="3">
    <source>
        <dbReference type="ARBA" id="ARBA00022448"/>
    </source>
</evidence>
<dbReference type="SUPFAM" id="SSF56935">
    <property type="entry name" value="Porins"/>
    <property type="match status" value="1"/>
</dbReference>
<evidence type="ECO:0000256" key="8">
    <source>
        <dbReference type="ARBA" id="ARBA00023170"/>
    </source>
</evidence>
<dbReference type="OrthoDB" id="9760333at2"/>
<evidence type="ECO:0000256" key="2">
    <source>
        <dbReference type="ARBA" id="ARBA00009810"/>
    </source>
</evidence>
<accession>A0A5B8FJP8</accession>
<dbReference type="NCBIfam" id="TIGR01783">
    <property type="entry name" value="TonB-siderophor"/>
    <property type="match status" value="1"/>
</dbReference>
<organism evidence="15 16">
    <name type="scientific">Paroceanicella profunda</name>
    <dbReference type="NCBI Taxonomy" id="2579971"/>
    <lineage>
        <taxon>Bacteria</taxon>
        <taxon>Pseudomonadati</taxon>
        <taxon>Pseudomonadota</taxon>
        <taxon>Alphaproteobacteria</taxon>
        <taxon>Rhodobacterales</taxon>
        <taxon>Paracoccaceae</taxon>
        <taxon>Paroceanicella</taxon>
    </lineage>
</organism>
<evidence type="ECO:0000256" key="1">
    <source>
        <dbReference type="ARBA" id="ARBA00004571"/>
    </source>
</evidence>
<evidence type="ECO:0000256" key="12">
    <source>
        <dbReference type="SAM" id="SignalP"/>
    </source>
</evidence>
<evidence type="ECO:0000256" key="6">
    <source>
        <dbReference type="ARBA" id="ARBA00023077"/>
    </source>
</evidence>
<dbReference type="Pfam" id="PF07715">
    <property type="entry name" value="Plug"/>
    <property type="match status" value="1"/>
</dbReference>
<feature type="domain" description="TonB-dependent receptor plug" evidence="14">
    <location>
        <begin position="77"/>
        <end position="175"/>
    </location>
</feature>
<evidence type="ECO:0000259" key="13">
    <source>
        <dbReference type="Pfam" id="PF00593"/>
    </source>
</evidence>
<keyword evidence="7 10" id="KW-0472">Membrane</keyword>
<keyword evidence="16" id="KW-1185">Reference proteome</keyword>
<feature type="chain" id="PRO_5022840409" evidence="12">
    <location>
        <begin position="25"/>
        <end position="710"/>
    </location>
</feature>
<dbReference type="InterPro" id="IPR037066">
    <property type="entry name" value="Plug_dom_sf"/>
</dbReference>
<dbReference type="GO" id="GO:0015891">
    <property type="term" value="P:siderophore transport"/>
    <property type="evidence" value="ECO:0007669"/>
    <property type="project" value="InterPro"/>
</dbReference>
<dbReference type="Gene3D" id="2.40.170.20">
    <property type="entry name" value="TonB-dependent receptor, beta-barrel domain"/>
    <property type="match status" value="1"/>
</dbReference>
<evidence type="ECO:0000313" key="16">
    <source>
        <dbReference type="Proteomes" id="UP000305888"/>
    </source>
</evidence>
<dbReference type="PANTHER" id="PTHR32552">
    <property type="entry name" value="FERRICHROME IRON RECEPTOR-RELATED"/>
    <property type="match status" value="1"/>
</dbReference>
<dbReference type="Pfam" id="PF00593">
    <property type="entry name" value="TonB_dep_Rec_b-barrel"/>
    <property type="match status" value="1"/>
</dbReference>
<keyword evidence="5 10" id="KW-0812">Transmembrane</keyword>
<evidence type="ECO:0000313" key="15">
    <source>
        <dbReference type="EMBL" id="QDL94578.1"/>
    </source>
</evidence>
<dbReference type="PROSITE" id="PS52016">
    <property type="entry name" value="TONB_DEPENDENT_REC_3"/>
    <property type="match status" value="1"/>
</dbReference>
<evidence type="ECO:0000256" key="4">
    <source>
        <dbReference type="ARBA" id="ARBA00022452"/>
    </source>
</evidence>
<dbReference type="Proteomes" id="UP000305888">
    <property type="component" value="Plasmid pD4M1C"/>
</dbReference>
<evidence type="ECO:0000259" key="14">
    <source>
        <dbReference type="Pfam" id="PF07715"/>
    </source>
</evidence>
<dbReference type="GO" id="GO:0038023">
    <property type="term" value="F:signaling receptor activity"/>
    <property type="evidence" value="ECO:0007669"/>
    <property type="project" value="InterPro"/>
</dbReference>
<keyword evidence="8 15" id="KW-0675">Receptor</keyword>
<dbReference type="InterPro" id="IPR010105">
    <property type="entry name" value="TonB_sidphr_rcpt"/>
</dbReference>